<evidence type="ECO:0000313" key="2">
    <source>
        <dbReference type="Proteomes" id="UP000094065"/>
    </source>
</evidence>
<name>A0A1E3HQZ1_9TREE</name>
<dbReference type="AlphaFoldDB" id="A0A1E3HQZ1"/>
<protein>
    <submittedName>
        <fullName evidence="1">Uncharacterized protein</fullName>
    </submittedName>
</protein>
<keyword evidence="2" id="KW-1185">Reference proteome</keyword>
<evidence type="ECO:0000313" key="1">
    <source>
        <dbReference type="EMBL" id="ODN78778.1"/>
    </source>
</evidence>
<reference evidence="1 2" key="1">
    <citation type="submission" date="2016-06" db="EMBL/GenBank/DDBJ databases">
        <title>Evolution of pathogenesis and genome organization in the Tremellales.</title>
        <authorList>
            <person name="Cuomo C."/>
            <person name="Litvintseva A."/>
            <person name="Heitman J."/>
            <person name="Chen Y."/>
            <person name="Sun S."/>
            <person name="Springer D."/>
            <person name="Dromer F."/>
            <person name="Young S."/>
            <person name="Zeng Q."/>
            <person name="Chapman S."/>
            <person name="Gujja S."/>
            <person name="Saif S."/>
            <person name="Birren B."/>
        </authorList>
    </citation>
    <scope>NUCLEOTIDE SEQUENCE [LARGE SCALE GENOMIC DNA]</scope>
    <source>
        <strain evidence="1 2">CBS 6039</strain>
    </source>
</reference>
<organism evidence="1 2">
    <name type="scientific">Cryptococcus amylolentus CBS 6039</name>
    <dbReference type="NCBI Taxonomy" id="1295533"/>
    <lineage>
        <taxon>Eukaryota</taxon>
        <taxon>Fungi</taxon>
        <taxon>Dikarya</taxon>
        <taxon>Basidiomycota</taxon>
        <taxon>Agaricomycotina</taxon>
        <taxon>Tremellomycetes</taxon>
        <taxon>Tremellales</taxon>
        <taxon>Cryptococcaceae</taxon>
        <taxon>Cryptococcus</taxon>
    </lineage>
</organism>
<comment type="caution">
    <text evidence="1">The sequence shown here is derived from an EMBL/GenBank/DDBJ whole genome shotgun (WGS) entry which is preliminary data.</text>
</comment>
<proteinExistence type="predicted"/>
<dbReference type="EMBL" id="AWGJ01000006">
    <property type="protein sequence ID" value="ODN78778.1"/>
    <property type="molecule type" value="Genomic_DNA"/>
</dbReference>
<gene>
    <name evidence="1" type="ORF">L202_04336</name>
</gene>
<sequence>MFFKVVYVSPSGLGSPFKGARNCLKLIDRSNKQLSNVFDQRVVQLIFAFAVLDKEGPSNFDTAIFQPFNQRVEVTNNLYSIARRAFEDDGIVYDQKAIHLRTMTCVTVAGSTDIMVATSIA</sequence>
<dbReference type="RefSeq" id="XP_018993824.1">
    <property type="nucleotide sequence ID" value="XM_019138387.1"/>
</dbReference>
<accession>A0A1E3HQZ1</accession>
<dbReference type="GeneID" id="30155645"/>
<dbReference type="Proteomes" id="UP000094065">
    <property type="component" value="Unassembled WGS sequence"/>
</dbReference>